<dbReference type="CDD" id="cd00090">
    <property type="entry name" value="HTH_ARSR"/>
    <property type="match status" value="1"/>
</dbReference>
<dbReference type="RefSeq" id="WP_204516640.1">
    <property type="nucleotide sequence ID" value="NZ_BAABIN010000009.1"/>
</dbReference>
<proteinExistence type="predicted"/>
<dbReference type="Proteomes" id="UP000717624">
    <property type="component" value="Unassembled WGS sequence"/>
</dbReference>
<dbReference type="InterPro" id="IPR036390">
    <property type="entry name" value="WH_DNA-bd_sf"/>
</dbReference>
<keyword evidence="6" id="KW-1185">Reference proteome</keyword>
<dbReference type="InterPro" id="IPR011991">
    <property type="entry name" value="ArsR-like_HTH"/>
</dbReference>
<dbReference type="InterPro" id="IPR000835">
    <property type="entry name" value="HTH_MarR-typ"/>
</dbReference>
<keyword evidence="3" id="KW-0804">Transcription</keyword>
<evidence type="ECO:0000256" key="2">
    <source>
        <dbReference type="ARBA" id="ARBA00023125"/>
    </source>
</evidence>
<dbReference type="Pfam" id="PF12802">
    <property type="entry name" value="MarR_2"/>
    <property type="match status" value="1"/>
</dbReference>
<evidence type="ECO:0000259" key="4">
    <source>
        <dbReference type="PROSITE" id="PS50995"/>
    </source>
</evidence>
<dbReference type="PANTHER" id="PTHR42756">
    <property type="entry name" value="TRANSCRIPTIONAL REGULATOR, MARR"/>
    <property type="match status" value="1"/>
</dbReference>
<dbReference type="PRINTS" id="PR00598">
    <property type="entry name" value="HTHMARR"/>
</dbReference>
<dbReference type="Gene3D" id="1.10.10.10">
    <property type="entry name" value="Winged helix-like DNA-binding domain superfamily/Winged helix DNA-binding domain"/>
    <property type="match status" value="1"/>
</dbReference>
<evidence type="ECO:0000256" key="1">
    <source>
        <dbReference type="ARBA" id="ARBA00023015"/>
    </source>
</evidence>
<dbReference type="AlphaFoldDB" id="A0A938XVX7"/>
<dbReference type="InterPro" id="IPR036388">
    <property type="entry name" value="WH-like_DNA-bd_sf"/>
</dbReference>
<feature type="domain" description="HTH marR-type" evidence="4">
    <location>
        <begin position="28"/>
        <end position="162"/>
    </location>
</feature>
<protein>
    <submittedName>
        <fullName evidence="5">DNA-binding MarR family transcriptional regulator</fullName>
    </submittedName>
</protein>
<evidence type="ECO:0000313" key="5">
    <source>
        <dbReference type="EMBL" id="MBM7588926.1"/>
    </source>
</evidence>
<dbReference type="GO" id="GO:0003700">
    <property type="term" value="F:DNA-binding transcription factor activity"/>
    <property type="evidence" value="ECO:0007669"/>
    <property type="project" value="InterPro"/>
</dbReference>
<evidence type="ECO:0000256" key="3">
    <source>
        <dbReference type="ARBA" id="ARBA00023163"/>
    </source>
</evidence>
<gene>
    <name evidence="5" type="ORF">JOD01_000512</name>
</gene>
<dbReference type="PROSITE" id="PS50995">
    <property type="entry name" value="HTH_MARR_2"/>
    <property type="match status" value="1"/>
</dbReference>
<dbReference type="GO" id="GO:0003677">
    <property type="term" value="F:DNA binding"/>
    <property type="evidence" value="ECO:0007669"/>
    <property type="project" value="UniProtKB-KW"/>
</dbReference>
<dbReference type="SUPFAM" id="SSF46785">
    <property type="entry name" value="Winged helix' DNA-binding domain"/>
    <property type="match status" value="1"/>
</dbReference>
<name>A0A938XVX7_9BACL</name>
<comment type="caution">
    <text evidence="5">The sequence shown here is derived from an EMBL/GenBank/DDBJ whole genome shotgun (WGS) entry which is preliminary data.</text>
</comment>
<dbReference type="EMBL" id="JAFBEB010000001">
    <property type="protein sequence ID" value="MBM7588926.1"/>
    <property type="molecule type" value="Genomic_DNA"/>
</dbReference>
<sequence>MDFDRSDSFNKQTLQEVAKKIPQLDVSSVETLLTFIKTSYKVHSLIEENLGFYGLSPGRIRVLLVMYVENDKYFTPSELADKVGITRATVTGLLDGLVRDGIVERRNHPNDRRMVMIRLTHDGVKLLNRVLPPHYLLIAQLMSGLNETERKSLVHLLEKIEQNLPDHAQTPVQEP</sequence>
<organism evidence="5 6">
    <name type="scientific">Brevibacillus fulvus</name>
    <dbReference type="NCBI Taxonomy" id="1125967"/>
    <lineage>
        <taxon>Bacteria</taxon>
        <taxon>Bacillati</taxon>
        <taxon>Bacillota</taxon>
        <taxon>Bacilli</taxon>
        <taxon>Bacillales</taxon>
        <taxon>Paenibacillaceae</taxon>
        <taxon>Brevibacillus</taxon>
    </lineage>
</organism>
<keyword evidence="1" id="KW-0805">Transcription regulation</keyword>
<reference evidence="5" key="1">
    <citation type="submission" date="2021-01" db="EMBL/GenBank/DDBJ databases">
        <title>Genomic Encyclopedia of Type Strains, Phase IV (KMG-IV): sequencing the most valuable type-strain genomes for metagenomic binning, comparative biology and taxonomic classification.</title>
        <authorList>
            <person name="Goeker M."/>
        </authorList>
    </citation>
    <scope>NUCLEOTIDE SEQUENCE</scope>
    <source>
        <strain evidence="5">DSM 25523</strain>
    </source>
</reference>
<keyword evidence="2 5" id="KW-0238">DNA-binding</keyword>
<evidence type="ECO:0000313" key="6">
    <source>
        <dbReference type="Proteomes" id="UP000717624"/>
    </source>
</evidence>
<accession>A0A938XVX7</accession>
<dbReference type="SMART" id="SM00347">
    <property type="entry name" value="HTH_MARR"/>
    <property type="match status" value="1"/>
</dbReference>
<dbReference type="PANTHER" id="PTHR42756:SF1">
    <property type="entry name" value="TRANSCRIPTIONAL REPRESSOR OF EMRAB OPERON"/>
    <property type="match status" value="1"/>
</dbReference>